<dbReference type="STRING" id="578462.A0A0L0T947"/>
<reference evidence="4" key="2">
    <citation type="submission" date="2009-11" db="EMBL/GenBank/DDBJ databases">
        <title>The Genome Sequence of Allomyces macrogynus strain ATCC 38327.</title>
        <authorList>
            <consortium name="The Broad Institute Genome Sequencing Platform"/>
            <person name="Russ C."/>
            <person name="Cuomo C."/>
            <person name="Shea T."/>
            <person name="Young S.K."/>
            <person name="Zeng Q."/>
            <person name="Koehrsen M."/>
            <person name="Haas B."/>
            <person name="Borodovsky M."/>
            <person name="Guigo R."/>
            <person name="Alvarado L."/>
            <person name="Berlin A."/>
            <person name="Borenstein D."/>
            <person name="Chen Z."/>
            <person name="Engels R."/>
            <person name="Freedman E."/>
            <person name="Gellesch M."/>
            <person name="Goldberg J."/>
            <person name="Griggs A."/>
            <person name="Gujja S."/>
            <person name="Heiman D."/>
            <person name="Hepburn T."/>
            <person name="Howarth C."/>
            <person name="Jen D."/>
            <person name="Larson L."/>
            <person name="Lewis B."/>
            <person name="Mehta T."/>
            <person name="Park D."/>
            <person name="Pearson M."/>
            <person name="Roberts A."/>
            <person name="Saif S."/>
            <person name="Shenoy N."/>
            <person name="Sisk P."/>
            <person name="Stolte C."/>
            <person name="Sykes S."/>
            <person name="Walk T."/>
            <person name="White J."/>
            <person name="Yandava C."/>
            <person name="Burger G."/>
            <person name="Gray M.W."/>
            <person name="Holland P.W.H."/>
            <person name="King N."/>
            <person name="Lang F.B.F."/>
            <person name="Roger A.J."/>
            <person name="Ruiz-Trillo I."/>
            <person name="Lander E."/>
            <person name="Nusbaum C."/>
        </authorList>
    </citation>
    <scope>NUCLEOTIDE SEQUENCE [LARGE SCALE GENOMIC DNA]</scope>
    <source>
        <strain evidence="4">ATCC 38327</strain>
    </source>
</reference>
<dbReference type="InterPro" id="IPR003877">
    <property type="entry name" value="SPRY_dom"/>
</dbReference>
<dbReference type="OrthoDB" id="10454505at2759"/>
<evidence type="ECO:0000256" key="1">
    <source>
        <dbReference type="SAM" id="MobiDB-lite"/>
    </source>
</evidence>
<dbReference type="Proteomes" id="UP000054350">
    <property type="component" value="Unassembled WGS sequence"/>
</dbReference>
<organism evidence="3 4">
    <name type="scientific">Allomyces macrogynus (strain ATCC 38327)</name>
    <name type="common">Allomyces javanicus var. macrogynus</name>
    <dbReference type="NCBI Taxonomy" id="578462"/>
    <lineage>
        <taxon>Eukaryota</taxon>
        <taxon>Fungi</taxon>
        <taxon>Fungi incertae sedis</taxon>
        <taxon>Blastocladiomycota</taxon>
        <taxon>Blastocladiomycetes</taxon>
        <taxon>Blastocladiales</taxon>
        <taxon>Blastocladiaceae</taxon>
        <taxon>Allomyces</taxon>
    </lineage>
</organism>
<evidence type="ECO:0000313" key="4">
    <source>
        <dbReference type="Proteomes" id="UP000054350"/>
    </source>
</evidence>
<sequence length="361" mass="39059">MYFGVACPRAPRPSIPLLSAEARVQAAKDMSLTLALVVLFLSWVVVKTKMDVSMRGRARRVWVVASQWARNVQSWARQPCAHAQHQQGEEEAWTPMQAALRAGKPSATHVVVAEPGCATVHVEDHGAPWTTRIEFCPAARRHASDRSAHDDNVVAFTNLPIPCVPPLHQCAPQRRPIYFEVTVLAISSTSTVAIGFVRQPLRPVRMPGWHRGSIGYDAVTGCVRYCPSRPAAVVGPATTHPAVAFGVEDVVGVAICDGKVTYTRNGEDVVVVEEFAESDVHVAVGATGPCTVVVQWDAPWRWAEANERGYEFYVVGDDAARPDTGGLGELASLALPKDDDAPPPYSRNAGSSSGLVRRKSM</sequence>
<dbReference type="Gene3D" id="2.60.120.920">
    <property type="match status" value="1"/>
</dbReference>
<evidence type="ECO:0000313" key="3">
    <source>
        <dbReference type="EMBL" id="KNE71241.1"/>
    </source>
</evidence>
<accession>A0A0L0T947</accession>
<dbReference type="SUPFAM" id="SSF49899">
    <property type="entry name" value="Concanavalin A-like lectins/glucanases"/>
    <property type="match status" value="1"/>
</dbReference>
<dbReference type="VEuPathDB" id="FungiDB:AMAG_15895"/>
<name>A0A0L0T947_ALLM3</name>
<dbReference type="InterPro" id="IPR043136">
    <property type="entry name" value="B30.2/SPRY_sf"/>
</dbReference>
<dbReference type="Pfam" id="PF00622">
    <property type="entry name" value="SPRY"/>
    <property type="match status" value="1"/>
</dbReference>
<feature type="domain" description="SPRY" evidence="2">
    <location>
        <begin position="178"/>
        <end position="287"/>
    </location>
</feature>
<dbReference type="AlphaFoldDB" id="A0A0L0T947"/>
<gene>
    <name evidence="3" type="ORF">AMAG_15895</name>
</gene>
<keyword evidence="4" id="KW-1185">Reference proteome</keyword>
<dbReference type="InterPro" id="IPR013320">
    <property type="entry name" value="ConA-like_dom_sf"/>
</dbReference>
<reference evidence="3 4" key="1">
    <citation type="submission" date="2009-11" db="EMBL/GenBank/DDBJ databases">
        <title>Annotation of Allomyces macrogynus ATCC 38327.</title>
        <authorList>
            <consortium name="The Broad Institute Genome Sequencing Platform"/>
            <person name="Russ C."/>
            <person name="Cuomo C."/>
            <person name="Burger G."/>
            <person name="Gray M.W."/>
            <person name="Holland P.W.H."/>
            <person name="King N."/>
            <person name="Lang F.B.F."/>
            <person name="Roger A.J."/>
            <person name="Ruiz-Trillo I."/>
            <person name="Young S.K."/>
            <person name="Zeng Q."/>
            <person name="Gargeya S."/>
            <person name="Fitzgerald M."/>
            <person name="Haas B."/>
            <person name="Abouelleil A."/>
            <person name="Alvarado L."/>
            <person name="Arachchi H.M."/>
            <person name="Berlin A."/>
            <person name="Chapman S.B."/>
            <person name="Gearin G."/>
            <person name="Goldberg J."/>
            <person name="Griggs A."/>
            <person name="Gujja S."/>
            <person name="Hansen M."/>
            <person name="Heiman D."/>
            <person name="Howarth C."/>
            <person name="Larimer J."/>
            <person name="Lui A."/>
            <person name="MacDonald P.J.P."/>
            <person name="McCowen C."/>
            <person name="Montmayeur A."/>
            <person name="Murphy C."/>
            <person name="Neiman D."/>
            <person name="Pearson M."/>
            <person name="Priest M."/>
            <person name="Roberts A."/>
            <person name="Saif S."/>
            <person name="Shea T."/>
            <person name="Sisk P."/>
            <person name="Stolte C."/>
            <person name="Sykes S."/>
            <person name="Wortman J."/>
            <person name="Nusbaum C."/>
            <person name="Birren B."/>
        </authorList>
    </citation>
    <scope>NUCLEOTIDE SEQUENCE [LARGE SCALE GENOMIC DNA]</scope>
    <source>
        <strain evidence="3 4">ATCC 38327</strain>
    </source>
</reference>
<proteinExistence type="predicted"/>
<feature type="region of interest" description="Disordered" evidence="1">
    <location>
        <begin position="326"/>
        <end position="361"/>
    </location>
</feature>
<dbReference type="EMBL" id="GG745370">
    <property type="protein sequence ID" value="KNE71241.1"/>
    <property type="molecule type" value="Genomic_DNA"/>
</dbReference>
<evidence type="ECO:0000259" key="2">
    <source>
        <dbReference type="Pfam" id="PF00622"/>
    </source>
</evidence>
<protein>
    <recommendedName>
        <fullName evidence="2">SPRY domain-containing protein</fullName>
    </recommendedName>
</protein>